<reference evidence="1" key="2">
    <citation type="journal article" date="2015" name="Data Brief">
        <title>Shoot transcriptome of the giant reed, Arundo donax.</title>
        <authorList>
            <person name="Barrero R.A."/>
            <person name="Guerrero F.D."/>
            <person name="Moolhuijzen P."/>
            <person name="Goolsby J.A."/>
            <person name="Tidwell J."/>
            <person name="Bellgard S.E."/>
            <person name="Bellgard M.I."/>
        </authorList>
    </citation>
    <scope>NUCLEOTIDE SEQUENCE</scope>
    <source>
        <tissue evidence="1">Shoot tissue taken approximately 20 cm above the soil surface</tissue>
    </source>
</reference>
<name>A0A0A8YTE1_ARUDO</name>
<proteinExistence type="predicted"/>
<protein>
    <submittedName>
        <fullName evidence="1">Uncharacterized protein</fullName>
    </submittedName>
</protein>
<reference evidence="1" key="1">
    <citation type="submission" date="2014-09" db="EMBL/GenBank/DDBJ databases">
        <authorList>
            <person name="Magalhaes I.L.F."/>
            <person name="Oliveira U."/>
            <person name="Santos F.R."/>
            <person name="Vidigal T.H.D.A."/>
            <person name="Brescovit A.D."/>
            <person name="Santos A.J."/>
        </authorList>
    </citation>
    <scope>NUCLEOTIDE SEQUENCE</scope>
    <source>
        <tissue evidence="1">Shoot tissue taken approximately 20 cm above the soil surface</tissue>
    </source>
</reference>
<dbReference type="EMBL" id="GBRH01270045">
    <property type="protein sequence ID" value="JAD27850.1"/>
    <property type="molecule type" value="Transcribed_RNA"/>
</dbReference>
<organism evidence="1">
    <name type="scientific">Arundo donax</name>
    <name type="common">Giant reed</name>
    <name type="synonym">Donax arundinaceus</name>
    <dbReference type="NCBI Taxonomy" id="35708"/>
    <lineage>
        <taxon>Eukaryota</taxon>
        <taxon>Viridiplantae</taxon>
        <taxon>Streptophyta</taxon>
        <taxon>Embryophyta</taxon>
        <taxon>Tracheophyta</taxon>
        <taxon>Spermatophyta</taxon>
        <taxon>Magnoliopsida</taxon>
        <taxon>Liliopsida</taxon>
        <taxon>Poales</taxon>
        <taxon>Poaceae</taxon>
        <taxon>PACMAD clade</taxon>
        <taxon>Arundinoideae</taxon>
        <taxon>Arundineae</taxon>
        <taxon>Arundo</taxon>
    </lineage>
</organism>
<evidence type="ECO:0000313" key="1">
    <source>
        <dbReference type="EMBL" id="JAD27850.1"/>
    </source>
</evidence>
<accession>A0A0A8YTE1</accession>
<sequence length="15" mass="1659">MGRVGRSWAQLTPIS</sequence>